<feature type="domain" description="Transposase IS110-like N-terminal" evidence="1">
    <location>
        <begin position="8"/>
        <end position="148"/>
    </location>
</feature>
<evidence type="ECO:0000259" key="1">
    <source>
        <dbReference type="Pfam" id="PF01548"/>
    </source>
</evidence>
<dbReference type="GO" id="GO:0006313">
    <property type="term" value="P:DNA transposition"/>
    <property type="evidence" value="ECO:0007669"/>
    <property type="project" value="InterPro"/>
</dbReference>
<dbReference type="AlphaFoldDB" id="A0A2V4C4H3"/>
<dbReference type="OrthoDB" id="964423at2"/>
<reference evidence="3 4" key="1">
    <citation type="submission" date="2018-05" db="EMBL/GenBank/DDBJ databases">
        <title>Flavobacterium sp. strain IMCC34758, incomplete genome.</title>
        <authorList>
            <person name="Joung Y."/>
        </authorList>
    </citation>
    <scope>NUCLEOTIDE SEQUENCE [LARGE SCALE GENOMIC DNA]</scope>
    <source>
        <strain evidence="3 4">IMCC34758</strain>
    </source>
</reference>
<evidence type="ECO:0000259" key="2">
    <source>
        <dbReference type="Pfam" id="PF02371"/>
    </source>
</evidence>
<accession>A0A2V4C4H3</accession>
<name>A0A2V4C4H3_9FLAO</name>
<dbReference type="EMBL" id="QJHL01000002">
    <property type="protein sequence ID" value="PXY45013.1"/>
    <property type="molecule type" value="Genomic_DNA"/>
</dbReference>
<evidence type="ECO:0000313" key="4">
    <source>
        <dbReference type="Proteomes" id="UP000247681"/>
    </source>
</evidence>
<comment type="caution">
    <text evidence="3">The sequence shown here is derived from an EMBL/GenBank/DDBJ whole genome shotgun (WGS) entry which is preliminary data.</text>
</comment>
<gene>
    <name evidence="3" type="ORF">DMB68_09875</name>
</gene>
<dbReference type="InterPro" id="IPR047650">
    <property type="entry name" value="Transpos_IS110"/>
</dbReference>
<dbReference type="Pfam" id="PF01548">
    <property type="entry name" value="DEDD_Tnp_IS110"/>
    <property type="match status" value="1"/>
</dbReference>
<organism evidence="3 4">
    <name type="scientific">Flavobacterium hydrophilum</name>
    <dbReference type="NCBI Taxonomy" id="2211445"/>
    <lineage>
        <taxon>Bacteria</taxon>
        <taxon>Pseudomonadati</taxon>
        <taxon>Bacteroidota</taxon>
        <taxon>Flavobacteriia</taxon>
        <taxon>Flavobacteriales</taxon>
        <taxon>Flavobacteriaceae</taxon>
        <taxon>Flavobacterium</taxon>
    </lineage>
</organism>
<protein>
    <submittedName>
        <fullName evidence="3">IS110 family transposase</fullName>
    </submittedName>
</protein>
<evidence type="ECO:0000313" key="3">
    <source>
        <dbReference type="EMBL" id="PXY45013.1"/>
    </source>
</evidence>
<dbReference type="Proteomes" id="UP000247681">
    <property type="component" value="Unassembled WGS sequence"/>
</dbReference>
<dbReference type="PANTHER" id="PTHR33055:SF3">
    <property type="entry name" value="PUTATIVE TRANSPOSASE FOR IS117-RELATED"/>
    <property type="match status" value="1"/>
</dbReference>
<feature type="domain" description="Transposase IS116/IS110/IS902 C-terminal" evidence="2">
    <location>
        <begin position="207"/>
        <end position="292"/>
    </location>
</feature>
<dbReference type="GO" id="GO:0003677">
    <property type="term" value="F:DNA binding"/>
    <property type="evidence" value="ECO:0007669"/>
    <property type="project" value="InterPro"/>
</dbReference>
<proteinExistence type="predicted"/>
<dbReference type="Pfam" id="PF02371">
    <property type="entry name" value="Transposase_20"/>
    <property type="match status" value="1"/>
</dbReference>
<dbReference type="InterPro" id="IPR003346">
    <property type="entry name" value="Transposase_20"/>
</dbReference>
<sequence length="335" mass="38787">MKKYLFYVGIDISKLKLDVVLIDHVFSNPSEHFIVENTQKGVKEIFDYLLKKKIDLSLTLFCFENTGIYTYPLSYYFSQKGLDYWIVPAIEIKRSKGISRGKNDKTDAKDIAMYSLRNIDKLKLSSLAEKEIQQLKLLFTEREKVMKSIHLFETSRENIDFTSKEVYRMVNTINSKTIKYLKKTVKMLELKMKDIIKKHTVLNQNFKLIQSVPGVGQQTAIYFLITTKGFNAFDSARKYSCYAGVAPFEYSSGSSIKGKTKVNHLADKKIKSLLQMCALSAIKCDPQLREYYNKKKEEGKDKMLVLNNIRCKIIGRVFAVINRQTPYINTHKFAC</sequence>
<keyword evidence="4" id="KW-1185">Reference proteome</keyword>
<dbReference type="RefSeq" id="WP_110346529.1">
    <property type="nucleotide sequence ID" value="NZ_QJHL01000002.1"/>
</dbReference>
<dbReference type="NCBIfam" id="NF033542">
    <property type="entry name" value="transpos_IS110"/>
    <property type="match status" value="1"/>
</dbReference>
<dbReference type="GO" id="GO:0004803">
    <property type="term" value="F:transposase activity"/>
    <property type="evidence" value="ECO:0007669"/>
    <property type="project" value="InterPro"/>
</dbReference>
<dbReference type="PANTHER" id="PTHR33055">
    <property type="entry name" value="TRANSPOSASE FOR INSERTION SEQUENCE ELEMENT IS1111A"/>
    <property type="match status" value="1"/>
</dbReference>
<dbReference type="InterPro" id="IPR002525">
    <property type="entry name" value="Transp_IS110-like_N"/>
</dbReference>